<organism evidence="2 3">
    <name type="scientific">Trypanosoma vivax (strain Y486)</name>
    <dbReference type="NCBI Taxonomy" id="1055687"/>
    <lineage>
        <taxon>Eukaryota</taxon>
        <taxon>Discoba</taxon>
        <taxon>Euglenozoa</taxon>
        <taxon>Kinetoplastea</taxon>
        <taxon>Metakinetoplastina</taxon>
        <taxon>Trypanosomatida</taxon>
        <taxon>Trypanosomatidae</taxon>
        <taxon>Trypanosoma</taxon>
        <taxon>Duttonella</taxon>
    </lineage>
</organism>
<keyword evidence="1" id="KW-1133">Transmembrane helix</keyword>
<keyword evidence="1" id="KW-0812">Transmembrane</keyword>
<evidence type="ECO:0000313" key="2">
    <source>
        <dbReference type="EMBL" id="CCD20530.1"/>
    </source>
</evidence>
<dbReference type="AlphaFoldDB" id="F9WSJ1"/>
<sequence>MHKARACVRIRVRSMVCEAIARVGTDGHKGRCVPPLQASLLLSSNQWARCPHDKHARSISLRSCSHAVSVRPIRGANQCCSAGTCSFPPNTLCAHDREADLEQRKRPSVDEVELPGHRAHRHNKRIRCCHAIPLLPHTARKSPVCAYPALPLPAASVFAAAVSCLRPEPGGQWAMMCCNTAASKLVQVFVCAAAMAPLGVVGFSILPMIAVPQPTSSCDLIEL</sequence>
<accession>F9WSJ1</accession>
<reference evidence="2 3" key="1">
    <citation type="journal article" date="2012" name="Proc. Natl. Acad. Sci. U.S.A.">
        <title>Antigenic diversity is generated by distinct evolutionary mechanisms in African trypanosome species.</title>
        <authorList>
            <person name="Jackson A.P."/>
            <person name="Berry A."/>
            <person name="Aslett M."/>
            <person name="Allison H.C."/>
            <person name="Burton P."/>
            <person name="Vavrova-Anderson J."/>
            <person name="Brown R."/>
            <person name="Browne H."/>
            <person name="Corton N."/>
            <person name="Hauser H."/>
            <person name="Gamble J."/>
            <person name="Gilderthorp R."/>
            <person name="Marcello L."/>
            <person name="McQuillan J."/>
            <person name="Otto T.D."/>
            <person name="Quail M.A."/>
            <person name="Sanders M.J."/>
            <person name="van Tonder A."/>
            <person name="Ginger M.L."/>
            <person name="Field M.C."/>
            <person name="Barry J.D."/>
            <person name="Hertz-Fowler C."/>
            <person name="Berriman M."/>
        </authorList>
    </citation>
    <scope>NUCLEOTIDE SEQUENCE</scope>
    <source>
        <strain evidence="2 3">Y486</strain>
    </source>
</reference>
<evidence type="ECO:0000256" key="1">
    <source>
        <dbReference type="SAM" id="Phobius"/>
    </source>
</evidence>
<evidence type="ECO:0000313" key="3">
    <source>
        <dbReference type="Proteomes" id="UP000009027"/>
    </source>
</evidence>
<protein>
    <submittedName>
        <fullName evidence="2">Uncharacterized protein</fullName>
    </submittedName>
</protein>
<dbReference type="VEuPathDB" id="TriTrypDB:TvY486_0033740"/>
<gene>
    <name evidence="2" type="ORF">TvY486_0033740</name>
</gene>
<keyword evidence="3" id="KW-1185">Reference proteome</keyword>
<dbReference type="EMBL" id="CAEX01005809">
    <property type="protein sequence ID" value="CCD20530.1"/>
    <property type="molecule type" value="Genomic_DNA"/>
</dbReference>
<keyword evidence="1" id="KW-0472">Membrane</keyword>
<name>F9WSJ1_TRYVY</name>
<proteinExistence type="predicted"/>
<dbReference type="Proteomes" id="UP000009027">
    <property type="component" value="Unassembled WGS sequence"/>
</dbReference>
<feature type="transmembrane region" description="Helical" evidence="1">
    <location>
        <begin position="185"/>
        <end position="206"/>
    </location>
</feature>